<dbReference type="PANTHER" id="PTHR46558:SF4">
    <property type="entry name" value="DNA-BIDING PHAGE PROTEIN"/>
    <property type="match status" value="1"/>
</dbReference>
<dbReference type="SUPFAM" id="SSF47413">
    <property type="entry name" value="lambda repressor-like DNA-binding domains"/>
    <property type="match status" value="1"/>
</dbReference>
<dbReference type="CDD" id="cd00093">
    <property type="entry name" value="HTH_XRE"/>
    <property type="match status" value="1"/>
</dbReference>
<name>A0ABY7TAT2_9SPHI</name>
<evidence type="ECO:0000313" key="3">
    <source>
        <dbReference type="EMBL" id="WCT13457.1"/>
    </source>
</evidence>
<evidence type="ECO:0000256" key="1">
    <source>
        <dbReference type="ARBA" id="ARBA00023125"/>
    </source>
</evidence>
<dbReference type="PANTHER" id="PTHR46558">
    <property type="entry name" value="TRACRIPTIONAL REGULATORY PROTEIN-RELATED-RELATED"/>
    <property type="match status" value="1"/>
</dbReference>
<dbReference type="PROSITE" id="PS50943">
    <property type="entry name" value="HTH_CROC1"/>
    <property type="match status" value="1"/>
</dbReference>
<proteinExistence type="predicted"/>
<sequence length="133" mass="15084">MESSTFNKPLHIGKKIERVRKLRGMTQDDLGSGLNISKQAVSKLEQSESIDDHRLEQIATVLGVTKEGLANFNEDKVFNISTNFNEGCNVTTNSIYTFVENVNNPVEKIIELYENLLKTEREKVEILLNAQKE</sequence>
<dbReference type="RefSeq" id="WP_273631748.1">
    <property type="nucleotide sequence ID" value="NZ_CP117167.1"/>
</dbReference>
<gene>
    <name evidence="3" type="ORF">PQO05_05855</name>
</gene>
<accession>A0ABY7TAT2</accession>
<keyword evidence="4" id="KW-1185">Reference proteome</keyword>
<dbReference type="InterPro" id="IPR010982">
    <property type="entry name" value="Lambda_DNA-bd_dom_sf"/>
</dbReference>
<dbReference type="Pfam" id="PF01381">
    <property type="entry name" value="HTH_3"/>
    <property type="match status" value="1"/>
</dbReference>
<dbReference type="InterPro" id="IPR001387">
    <property type="entry name" value="Cro/C1-type_HTH"/>
</dbReference>
<organism evidence="3 4">
    <name type="scientific">Mucilaginibacter jinjuensis</name>
    <dbReference type="NCBI Taxonomy" id="1176721"/>
    <lineage>
        <taxon>Bacteria</taxon>
        <taxon>Pseudomonadati</taxon>
        <taxon>Bacteroidota</taxon>
        <taxon>Sphingobacteriia</taxon>
        <taxon>Sphingobacteriales</taxon>
        <taxon>Sphingobacteriaceae</taxon>
        <taxon>Mucilaginibacter</taxon>
    </lineage>
</organism>
<dbReference type="Proteomes" id="UP001216139">
    <property type="component" value="Chromosome"/>
</dbReference>
<dbReference type="SMART" id="SM00530">
    <property type="entry name" value="HTH_XRE"/>
    <property type="match status" value="1"/>
</dbReference>
<evidence type="ECO:0000259" key="2">
    <source>
        <dbReference type="PROSITE" id="PS50943"/>
    </source>
</evidence>
<keyword evidence="1" id="KW-0238">DNA-binding</keyword>
<evidence type="ECO:0000313" key="4">
    <source>
        <dbReference type="Proteomes" id="UP001216139"/>
    </source>
</evidence>
<dbReference type="Gene3D" id="1.10.260.40">
    <property type="entry name" value="lambda repressor-like DNA-binding domains"/>
    <property type="match status" value="1"/>
</dbReference>
<reference evidence="3 4" key="1">
    <citation type="submission" date="2023-02" db="EMBL/GenBank/DDBJ databases">
        <title>Genome sequence of Mucilaginibacter jinjuensis strain KACC 16571.</title>
        <authorList>
            <person name="Kim S."/>
            <person name="Heo J."/>
            <person name="Kwon S.-W."/>
        </authorList>
    </citation>
    <scope>NUCLEOTIDE SEQUENCE [LARGE SCALE GENOMIC DNA]</scope>
    <source>
        <strain evidence="3 4">KACC 16571</strain>
    </source>
</reference>
<protein>
    <submittedName>
        <fullName evidence="3">Helix-turn-helix transcriptional regulator</fullName>
    </submittedName>
</protein>
<feature type="domain" description="HTH cro/C1-type" evidence="2">
    <location>
        <begin position="16"/>
        <end position="69"/>
    </location>
</feature>
<dbReference type="EMBL" id="CP117167">
    <property type="protein sequence ID" value="WCT13457.1"/>
    <property type="molecule type" value="Genomic_DNA"/>
</dbReference>